<keyword evidence="1" id="KW-0472">Membrane</keyword>
<keyword evidence="1" id="KW-0812">Transmembrane</keyword>
<evidence type="ECO:0000313" key="2">
    <source>
        <dbReference type="EMBL" id="HJE23647.1"/>
    </source>
</evidence>
<sequence length="51" mass="5076">MLALFSLVSLSGGLVLAGQASRYPAWTARMETAGGVALVAGLAMIGVGLRA</sequence>
<dbReference type="Proteomes" id="UP000742631">
    <property type="component" value="Unassembled WGS sequence"/>
</dbReference>
<reference evidence="2" key="1">
    <citation type="journal article" date="2021" name="PeerJ">
        <title>Extensive microbial diversity within the chicken gut microbiome revealed by metagenomics and culture.</title>
        <authorList>
            <person name="Gilroy R."/>
            <person name="Ravi A."/>
            <person name="Getino M."/>
            <person name="Pursley I."/>
            <person name="Horton D.L."/>
            <person name="Alikhan N.F."/>
            <person name="Baker D."/>
            <person name="Gharbi K."/>
            <person name="Hall N."/>
            <person name="Watson M."/>
            <person name="Adriaenssens E.M."/>
            <person name="Foster-Nyarko E."/>
            <person name="Jarju S."/>
            <person name="Secka A."/>
            <person name="Antonio M."/>
            <person name="Oren A."/>
            <person name="Chaudhuri R.R."/>
            <person name="La Ragione R."/>
            <person name="Hildebrand F."/>
            <person name="Pallen M.J."/>
        </authorList>
    </citation>
    <scope>NUCLEOTIDE SEQUENCE</scope>
    <source>
        <strain evidence="2">316</strain>
    </source>
</reference>
<comment type="caution">
    <text evidence="2">The sequence shown here is derived from an EMBL/GenBank/DDBJ whole genome shotgun (WGS) entry which is preliminary data.</text>
</comment>
<keyword evidence="1" id="KW-1133">Transmembrane helix</keyword>
<evidence type="ECO:0000313" key="3">
    <source>
        <dbReference type="Proteomes" id="UP000742631"/>
    </source>
</evidence>
<proteinExistence type="predicted"/>
<dbReference type="EMBL" id="DYYG01000026">
    <property type="protein sequence ID" value="HJE23647.1"/>
    <property type="molecule type" value="Genomic_DNA"/>
</dbReference>
<feature type="transmembrane region" description="Helical" evidence="1">
    <location>
        <begin position="33"/>
        <end position="49"/>
    </location>
</feature>
<organism evidence="2 3">
    <name type="scientific">Methylorubrum populi</name>
    <dbReference type="NCBI Taxonomy" id="223967"/>
    <lineage>
        <taxon>Bacteria</taxon>
        <taxon>Pseudomonadati</taxon>
        <taxon>Pseudomonadota</taxon>
        <taxon>Alphaproteobacteria</taxon>
        <taxon>Hyphomicrobiales</taxon>
        <taxon>Methylobacteriaceae</taxon>
        <taxon>Methylorubrum</taxon>
    </lineage>
</organism>
<name>A0A921JF04_9HYPH</name>
<evidence type="ECO:0000256" key="1">
    <source>
        <dbReference type="SAM" id="Phobius"/>
    </source>
</evidence>
<accession>A0A921JF04</accession>
<gene>
    <name evidence="2" type="ORF">K8W01_08305</name>
</gene>
<protein>
    <submittedName>
        <fullName evidence="2">Uncharacterized protein</fullName>
    </submittedName>
</protein>
<reference evidence="2" key="2">
    <citation type="submission" date="2021-09" db="EMBL/GenBank/DDBJ databases">
        <authorList>
            <person name="Gilroy R."/>
        </authorList>
    </citation>
    <scope>NUCLEOTIDE SEQUENCE</scope>
    <source>
        <strain evidence="2">316</strain>
    </source>
</reference>
<dbReference type="AlphaFoldDB" id="A0A921JF04"/>